<dbReference type="AlphaFoldDB" id="A0A368VG70"/>
<evidence type="ECO:0000259" key="5">
    <source>
        <dbReference type="PROSITE" id="PS51296"/>
    </source>
</evidence>
<evidence type="ECO:0000256" key="2">
    <source>
        <dbReference type="ARBA" id="ARBA00022723"/>
    </source>
</evidence>
<dbReference type="SUPFAM" id="SSF50022">
    <property type="entry name" value="ISP domain"/>
    <property type="match status" value="1"/>
</dbReference>
<evidence type="ECO:0000313" key="6">
    <source>
        <dbReference type="EMBL" id="RCW39280.1"/>
    </source>
</evidence>
<dbReference type="CDD" id="cd03467">
    <property type="entry name" value="Rieske"/>
    <property type="match status" value="1"/>
</dbReference>
<dbReference type="EMBL" id="QPIZ01000001">
    <property type="protein sequence ID" value="RCW39280.1"/>
    <property type="molecule type" value="Genomic_DNA"/>
</dbReference>
<evidence type="ECO:0000256" key="3">
    <source>
        <dbReference type="ARBA" id="ARBA00023004"/>
    </source>
</evidence>
<keyword evidence="2" id="KW-0479">Metal-binding</keyword>
<evidence type="ECO:0000256" key="4">
    <source>
        <dbReference type="ARBA" id="ARBA00023014"/>
    </source>
</evidence>
<reference evidence="6 7" key="1">
    <citation type="submission" date="2018-07" db="EMBL/GenBank/DDBJ databases">
        <title>Freshwater and sediment microbial communities from various areas in North America, analyzing microbe dynamics in response to fracking.</title>
        <authorList>
            <person name="Lamendella R."/>
        </authorList>
    </citation>
    <scope>NUCLEOTIDE SEQUENCE [LARGE SCALE GENOMIC DNA]</scope>
    <source>
        <strain evidence="6 7">160A</strain>
    </source>
</reference>
<gene>
    <name evidence="6" type="ORF">DFO77_10148</name>
</gene>
<keyword evidence="1" id="KW-0001">2Fe-2S</keyword>
<dbReference type="GO" id="GO:0051537">
    <property type="term" value="F:2 iron, 2 sulfur cluster binding"/>
    <property type="evidence" value="ECO:0007669"/>
    <property type="project" value="UniProtKB-KW"/>
</dbReference>
<organism evidence="6 7">
    <name type="scientific">Marinilabilia salmonicolor</name>
    <dbReference type="NCBI Taxonomy" id="989"/>
    <lineage>
        <taxon>Bacteria</taxon>
        <taxon>Pseudomonadati</taxon>
        <taxon>Bacteroidota</taxon>
        <taxon>Bacteroidia</taxon>
        <taxon>Marinilabiliales</taxon>
        <taxon>Marinilabiliaceae</taxon>
        <taxon>Marinilabilia</taxon>
    </lineage>
</organism>
<evidence type="ECO:0000256" key="1">
    <source>
        <dbReference type="ARBA" id="ARBA00022714"/>
    </source>
</evidence>
<dbReference type="GO" id="GO:0046872">
    <property type="term" value="F:metal ion binding"/>
    <property type="evidence" value="ECO:0007669"/>
    <property type="project" value="UniProtKB-KW"/>
</dbReference>
<evidence type="ECO:0000313" key="7">
    <source>
        <dbReference type="Proteomes" id="UP000252733"/>
    </source>
</evidence>
<protein>
    <submittedName>
        <fullName evidence="6">Rieske-like 2Fe-2S protein</fullName>
    </submittedName>
</protein>
<keyword evidence="7" id="KW-1185">Reference proteome</keyword>
<dbReference type="InterPro" id="IPR017941">
    <property type="entry name" value="Rieske_2Fe-2S"/>
</dbReference>
<dbReference type="Gene3D" id="2.102.10.10">
    <property type="entry name" value="Rieske [2Fe-2S] iron-sulphur domain"/>
    <property type="match status" value="1"/>
</dbReference>
<dbReference type="Pfam" id="PF00355">
    <property type="entry name" value="Rieske"/>
    <property type="match status" value="1"/>
</dbReference>
<proteinExistence type="predicted"/>
<dbReference type="RefSeq" id="WP_114436116.1">
    <property type="nucleotide sequence ID" value="NZ_QPIZ01000001.1"/>
</dbReference>
<keyword evidence="4" id="KW-0411">Iron-sulfur</keyword>
<keyword evidence="3" id="KW-0408">Iron</keyword>
<sequence length="156" mass="17180">MSAMFLQFKGRFIRVAIVFAFFLTFFSCSDAVRDDFPRRSFVGYFDLSYAEYSKSVFTARRDMMNDLVGVNGIVVYNSGGTYYAFDLMCPHEKSTGCSLTVNVDGDPSIAVCSCCGSQFLLASPYGEVIEGPSSRNLHVYETGVSANNMLVVSSGY</sequence>
<accession>A0A368VG70</accession>
<comment type="caution">
    <text evidence="6">The sequence shown here is derived from an EMBL/GenBank/DDBJ whole genome shotgun (WGS) entry which is preliminary data.</text>
</comment>
<dbReference type="PROSITE" id="PS51296">
    <property type="entry name" value="RIESKE"/>
    <property type="match status" value="1"/>
</dbReference>
<dbReference type="InterPro" id="IPR036922">
    <property type="entry name" value="Rieske_2Fe-2S_sf"/>
</dbReference>
<feature type="domain" description="Rieske" evidence="5">
    <location>
        <begin position="66"/>
        <end position="151"/>
    </location>
</feature>
<name>A0A368VG70_9BACT</name>
<dbReference type="Proteomes" id="UP000252733">
    <property type="component" value="Unassembled WGS sequence"/>
</dbReference>